<dbReference type="EMBL" id="JAIXMP010000017">
    <property type="protein sequence ID" value="KAI9259647.1"/>
    <property type="molecule type" value="Genomic_DNA"/>
</dbReference>
<dbReference type="InterPro" id="IPR029058">
    <property type="entry name" value="AB_hydrolase_fold"/>
</dbReference>
<comment type="caution">
    <text evidence="3">The sequence shown here is derived from an EMBL/GenBank/DDBJ whole genome shotgun (WGS) entry which is preliminary data.</text>
</comment>
<dbReference type="PANTHER" id="PTHR48081">
    <property type="entry name" value="AB HYDROLASE SUPERFAMILY PROTEIN C4A8.06C"/>
    <property type="match status" value="1"/>
</dbReference>
<proteinExistence type="predicted"/>
<gene>
    <name evidence="3" type="ORF">BDA99DRAFT_440206</name>
</gene>
<protein>
    <submittedName>
        <fullName evidence="3">Alpha/Beta hydrolase protein</fullName>
    </submittedName>
</protein>
<reference evidence="3" key="1">
    <citation type="journal article" date="2022" name="IScience">
        <title>Evolution of zygomycete secretomes and the origins of terrestrial fungal ecologies.</title>
        <authorList>
            <person name="Chang Y."/>
            <person name="Wang Y."/>
            <person name="Mondo S."/>
            <person name="Ahrendt S."/>
            <person name="Andreopoulos W."/>
            <person name="Barry K."/>
            <person name="Beard J."/>
            <person name="Benny G.L."/>
            <person name="Blankenship S."/>
            <person name="Bonito G."/>
            <person name="Cuomo C."/>
            <person name="Desiro A."/>
            <person name="Gervers K.A."/>
            <person name="Hundley H."/>
            <person name="Kuo A."/>
            <person name="LaButti K."/>
            <person name="Lang B.F."/>
            <person name="Lipzen A."/>
            <person name="O'Donnell K."/>
            <person name="Pangilinan J."/>
            <person name="Reynolds N."/>
            <person name="Sandor L."/>
            <person name="Smith M.E."/>
            <person name="Tsang A."/>
            <person name="Grigoriev I.V."/>
            <person name="Stajich J.E."/>
            <person name="Spatafora J.W."/>
        </authorList>
    </citation>
    <scope>NUCLEOTIDE SEQUENCE</scope>
    <source>
        <strain evidence="3">RSA 2281</strain>
    </source>
</reference>
<keyword evidence="1 3" id="KW-0378">Hydrolase</keyword>
<evidence type="ECO:0000259" key="2">
    <source>
        <dbReference type="Pfam" id="PF07859"/>
    </source>
</evidence>
<evidence type="ECO:0000313" key="3">
    <source>
        <dbReference type="EMBL" id="KAI9259647.1"/>
    </source>
</evidence>
<organism evidence="3 4">
    <name type="scientific">Phascolomyces articulosus</name>
    <dbReference type="NCBI Taxonomy" id="60185"/>
    <lineage>
        <taxon>Eukaryota</taxon>
        <taxon>Fungi</taxon>
        <taxon>Fungi incertae sedis</taxon>
        <taxon>Mucoromycota</taxon>
        <taxon>Mucoromycotina</taxon>
        <taxon>Mucoromycetes</taxon>
        <taxon>Mucorales</taxon>
        <taxon>Lichtheimiaceae</taxon>
        <taxon>Phascolomyces</taxon>
    </lineage>
</organism>
<dbReference type="GO" id="GO:0016787">
    <property type="term" value="F:hydrolase activity"/>
    <property type="evidence" value="ECO:0007669"/>
    <property type="project" value="UniProtKB-KW"/>
</dbReference>
<dbReference type="InterPro" id="IPR013094">
    <property type="entry name" value="AB_hydrolase_3"/>
</dbReference>
<evidence type="ECO:0000256" key="1">
    <source>
        <dbReference type="ARBA" id="ARBA00022801"/>
    </source>
</evidence>
<accession>A0AAD5JY08</accession>
<dbReference type="PANTHER" id="PTHR48081:SF8">
    <property type="entry name" value="ALPHA_BETA HYDROLASE FOLD-3 DOMAIN-CONTAINING PROTEIN-RELATED"/>
    <property type="match status" value="1"/>
</dbReference>
<feature type="domain" description="Alpha/beta hydrolase fold-3" evidence="2">
    <location>
        <begin position="63"/>
        <end position="264"/>
    </location>
</feature>
<reference evidence="3" key="2">
    <citation type="submission" date="2023-02" db="EMBL/GenBank/DDBJ databases">
        <authorList>
            <consortium name="DOE Joint Genome Institute"/>
            <person name="Mondo S.J."/>
            <person name="Chang Y."/>
            <person name="Wang Y."/>
            <person name="Ahrendt S."/>
            <person name="Andreopoulos W."/>
            <person name="Barry K."/>
            <person name="Beard J."/>
            <person name="Benny G.L."/>
            <person name="Blankenship S."/>
            <person name="Bonito G."/>
            <person name="Cuomo C."/>
            <person name="Desiro A."/>
            <person name="Gervers K.A."/>
            <person name="Hundley H."/>
            <person name="Kuo A."/>
            <person name="LaButti K."/>
            <person name="Lang B.F."/>
            <person name="Lipzen A."/>
            <person name="O'Donnell K."/>
            <person name="Pangilinan J."/>
            <person name="Reynolds N."/>
            <person name="Sandor L."/>
            <person name="Smith M.W."/>
            <person name="Tsang A."/>
            <person name="Grigoriev I.V."/>
            <person name="Stajich J.E."/>
            <person name="Spatafora J.W."/>
        </authorList>
    </citation>
    <scope>NUCLEOTIDE SEQUENCE</scope>
    <source>
        <strain evidence="3">RSA 2281</strain>
    </source>
</reference>
<name>A0AAD5JY08_9FUNG</name>
<evidence type="ECO:0000313" key="4">
    <source>
        <dbReference type="Proteomes" id="UP001209540"/>
    </source>
</evidence>
<dbReference type="InterPro" id="IPR050300">
    <property type="entry name" value="GDXG_lipolytic_enzyme"/>
</dbReference>
<dbReference type="Pfam" id="PF07859">
    <property type="entry name" value="Abhydrolase_3"/>
    <property type="match status" value="1"/>
</dbReference>
<dbReference type="Gene3D" id="3.40.50.1820">
    <property type="entry name" value="alpha/beta hydrolase"/>
    <property type="match status" value="1"/>
</dbReference>
<dbReference type="SUPFAM" id="SSF53474">
    <property type="entry name" value="alpha/beta-Hydrolases"/>
    <property type="match status" value="1"/>
</dbReference>
<dbReference type="Proteomes" id="UP001209540">
    <property type="component" value="Unassembled WGS sequence"/>
</dbReference>
<sequence>MPKFSDGVIPLPQLREAANQRSKTLTDLPEVIEEDKTINYDGTEVRLTLFRPPGTESETLPVVVFYHGGGWVFCSKHTHVKPICVRNHVAIVFVDYSLAPEHKYPTAHEESFAALAWIVENGDSIKVDTNKLAVCGDSAGGNLSAVISLMAKERGLGDAIKTQILIYPATAASRENFESPKLFGNGDYYLRMEDCKFFDKAYWDGCEKTKIGFPSLATREELSGLPPALILTAEADILRDEGEQYGRQLTEAGVTNTTVRVIGGSRSFFFVLTIHHAGCEYCSLHTSMFNS</sequence>
<keyword evidence="4" id="KW-1185">Reference proteome</keyword>
<dbReference type="AlphaFoldDB" id="A0AAD5JY08"/>